<proteinExistence type="predicted"/>
<dbReference type="Proteomes" id="UP000295719">
    <property type="component" value="Unassembled WGS sequence"/>
</dbReference>
<evidence type="ECO:0000313" key="3">
    <source>
        <dbReference type="Proteomes" id="UP000295719"/>
    </source>
</evidence>
<name>A0A4R3YQ02_9GAMM</name>
<dbReference type="Gene3D" id="3.10.129.10">
    <property type="entry name" value="Hotdog Thioesterase"/>
    <property type="match status" value="1"/>
</dbReference>
<sequence>MTDKPLSLLKKIGHQHYQESHGLHYDDFTVGDIYEHRPGRTITEADNTWQSLINLNTHPLHIDHAYAATTAFGKPLVSSLVTFSIIGGLSLASTSARAIANLGWNNIKLLKPVFIGDTLYARSTVMAKRPSATRPGEGIVTIQTHGLNQHQKTVLSWERSFLISLKTDD</sequence>
<dbReference type="PANTHER" id="PTHR43664:SF1">
    <property type="entry name" value="BETA-METHYLMALYL-COA DEHYDRATASE"/>
    <property type="match status" value="1"/>
</dbReference>
<dbReference type="PANTHER" id="PTHR43664">
    <property type="entry name" value="MONOAMINE OXIDASE-RELATED"/>
    <property type="match status" value="1"/>
</dbReference>
<dbReference type="InterPro" id="IPR052342">
    <property type="entry name" value="MCH/BMMD"/>
</dbReference>
<feature type="domain" description="MaoC-like" evidence="1">
    <location>
        <begin position="30"/>
        <end position="136"/>
    </location>
</feature>
<reference evidence="2 3" key="1">
    <citation type="submission" date="2019-03" db="EMBL/GenBank/DDBJ databases">
        <title>Genomic Encyclopedia of Type Strains, Phase IV (KMG-IV): sequencing the most valuable type-strain genomes for metagenomic binning, comparative biology and taxonomic classification.</title>
        <authorList>
            <person name="Goeker M."/>
        </authorList>
    </citation>
    <scope>NUCLEOTIDE SEQUENCE [LARGE SCALE GENOMIC DNA]</scope>
    <source>
        <strain evidence="2 3">DSM 19580</strain>
    </source>
</reference>
<dbReference type="CDD" id="cd03451">
    <property type="entry name" value="FkbR2"/>
    <property type="match status" value="1"/>
</dbReference>
<accession>A0A4R3YQ02</accession>
<dbReference type="EMBL" id="SMCR01000007">
    <property type="protein sequence ID" value="TCV94461.1"/>
    <property type="molecule type" value="Genomic_DNA"/>
</dbReference>
<gene>
    <name evidence="2" type="ORF">EDC52_107204</name>
</gene>
<dbReference type="SUPFAM" id="SSF54637">
    <property type="entry name" value="Thioesterase/thiol ester dehydrase-isomerase"/>
    <property type="match status" value="1"/>
</dbReference>
<dbReference type="OrthoDB" id="9759612at2"/>
<dbReference type="AlphaFoldDB" id="A0A4R3YQ02"/>
<protein>
    <submittedName>
        <fullName evidence="2">Itaconyl-CoA hydratase</fullName>
    </submittedName>
</protein>
<keyword evidence="3" id="KW-1185">Reference proteome</keyword>
<dbReference type="Pfam" id="PF01575">
    <property type="entry name" value="MaoC_dehydratas"/>
    <property type="match status" value="1"/>
</dbReference>
<dbReference type="InterPro" id="IPR002539">
    <property type="entry name" value="MaoC-like_dom"/>
</dbReference>
<dbReference type="RefSeq" id="WP_131866278.1">
    <property type="nucleotide sequence ID" value="NZ_SMCR01000007.1"/>
</dbReference>
<evidence type="ECO:0000313" key="2">
    <source>
        <dbReference type="EMBL" id="TCV94461.1"/>
    </source>
</evidence>
<comment type="caution">
    <text evidence="2">The sequence shown here is derived from an EMBL/GenBank/DDBJ whole genome shotgun (WGS) entry which is preliminary data.</text>
</comment>
<organism evidence="2 3">
    <name type="scientific">Biostraticola tofi</name>
    <dbReference type="NCBI Taxonomy" id="466109"/>
    <lineage>
        <taxon>Bacteria</taxon>
        <taxon>Pseudomonadati</taxon>
        <taxon>Pseudomonadota</taxon>
        <taxon>Gammaproteobacteria</taxon>
        <taxon>Enterobacterales</taxon>
        <taxon>Bruguierivoracaceae</taxon>
        <taxon>Biostraticola</taxon>
    </lineage>
</organism>
<dbReference type="InterPro" id="IPR029069">
    <property type="entry name" value="HotDog_dom_sf"/>
</dbReference>
<evidence type="ECO:0000259" key="1">
    <source>
        <dbReference type="Pfam" id="PF01575"/>
    </source>
</evidence>